<proteinExistence type="predicted"/>
<keyword evidence="4" id="KW-0732">Signal</keyword>
<organism evidence="7 8">
    <name type="scientific">Hallella multisaccharivorax DSM 17128</name>
    <dbReference type="NCBI Taxonomy" id="688246"/>
    <lineage>
        <taxon>Bacteria</taxon>
        <taxon>Pseudomonadati</taxon>
        <taxon>Bacteroidota</taxon>
        <taxon>Bacteroidia</taxon>
        <taxon>Bacteroidales</taxon>
        <taxon>Prevotellaceae</taxon>
        <taxon>Hallella</taxon>
    </lineage>
</organism>
<evidence type="ECO:0000256" key="4">
    <source>
        <dbReference type="SAM" id="SignalP"/>
    </source>
</evidence>
<feature type="domain" description="TonB-dependent receptor plug" evidence="5">
    <location>
        <begin position="54"/>
        <end position="141"/>
    </location>
</feature>
<dbReference type="GO" id="GO:0009279">
    <property type="term" value="C:cell outer membrane"/>
    <property type="evidence" value="ECO:0007669"/>
    <property type="project" value="UniProtKB-SubCell"/>
</dbReference>
<dbReference type="SUPFAM" id="SSF56935">
    <property type="entry name" value="Porins"/>
    <property type="match status" value="1"/>
</dbReference>
<evidence type="ECO:0000313" key="7">
    <source>
        <dbReference type="EMBL" id="EGN56493.1"/>
    </source>
</evidence>
<dbReference type="InterPro" id="IPR012910">
    <property type="entry name" value="Plug_dom"/>
</dbReference>
<protein>
    <submittedName>
        <fullName evidence="7">TonB-dependent receptor plug</fullName>
    </submittedName>
</protein>
<gene>
    <name evidence="7" type="ORF">Premu_1053</name>
</gene>
<evidence type="ECO:0000256" key="2">
    <source>
        <dbReference type="ARBA" id="ARBA00023136"/>
    </source>
</evidence>
<comment type="subcellular location">
    <subcellularLocation>
        <location evidence="1">Cell outer membrane</location>
    </subcellularLocation>
</comment>
<dbReference type="HOGENOM" id="CLU_017617_0_1_10"/>
<evidence type="ECO:0000259" key="6">
    <source>
        <dbReference type="Pfam" id="PF14905"/>
    </source>
</evidence>
<feature type="chain" id="PRO_5003381163" evidence="4">
    <location>
        <begin position="24"/>
        <end position="742"/>
    </location>
</feature>
<feature type="signal peptide" evidence="4">
    <location>
        <begin position="1"/>
        <end position="23"/>
    </location>
</feature>
<dbReference type="InterPro" id="IPR036942">
    <property type="entry name" value="Beta-barrel_TonB_sf"/>
</dbReference>
<evidence type="ECO:0000313" key="8">
    <source>
        <dbReference type="Proteomes" id="UP000002772"/>
    </source>
</evidence>
<dbReference type="STRING" id="688246.Premu_1053"/>
<name>F8N855_9BACT</name>
<evidence type="ECO:0000259" key="5">
    <source>
        <dbReference type="Pfam" id="PF07715"/>
    </source>
</evidence>
<dbReference type="OrthoDB" id="8764943at2"/>
<dbReference type="Pfam" id="PF07715">
    <property type="entry name" value="Plug"/>
    <property type="match status" value="1"/>
</dbReference>
<dbReference type="eggNOG" id="COG4771">
    <property type="taxonomic scope" value="Bacteria"/>
</dbReference>
<dbReference type="RefSeq" id="WP_007573637.1">
    <property type="nucleotide sequence ID" value="NZ_BPTS01000001.1"/>
</dbReference>
<dbReference type="AlphaFoldDB" id="F8N855"/>
<reference evidence="8" key="1">
    <citation type="journal article" date="2011" name="Stand. Genomic Sci.">
        <title>Non-contiguous finished genome sequence of the opportunistic oral pathogen Prevotella multisaccharivorax type strain (PPPA20).</title>
        <authorList>
            <person name="Pati A."/>
            <person name="Gronow S."/>
            <person name="Lu M."/>
            <person name="Lapidus A."/>
            <person name="Nolan M."/>
            <person name="Lucas S."/>
            <person name="Hammon N."/>
            <person name="Deshpande S."/>
            <person name="Cheng J.F."/>
            <person name="Tapia R."/>
            <person name="Han C."/>
            <person name="Goodwin L."/>
            <person name="Pitluck S."/>
            <person name="Liolios K."/>
            <person name="Pagani I."/>
            <person name="Mavromatis K."/>
            <person name="Mikhailova N."/>
            <person name="Huntemann M."/>
            <person name="Chen A."/>
            <person name="Palaniappan K."/>
            <person name="Land M."/>
            <person name="Hauser L."/>
            <person name="Detter J.C."/>
            <person name="Brambilla E.M."/>
            <person name="Rohde M."/>
            <person name="Goker M."/>
            <person name="Woyke T."/>
            <person name="Bristow J."/>
            <person name="Eisen J.A."/>
            <person name="Markowitz V."/>
            <person name="Hugenholtz P."/>
            <person name="Kyrpides N.C."/>
            <person name="Klenk H.P."/>
            <person name="Ivanova N."/>
        </authorList>
    </citation>
    <scope>NUCLEOTIDE SEQUENCE [LARGE SCALE GENOMIC DNA]</scope>
    <source>
        <strain evidence="8">DSM 17128</strain>
    </source>
</reference>
<dbReference type="Gene3D" id="2.40.170.20">
    <property type="entry name" value="TonB-dependent receptor, beta-barrel domain"/>
    <property type="match status" value="1"/>
</dbReference>
<dbReference type="PANTHER" id="PTHR40980:SF4">
    <property type="entry name" value="TONB-DEPENDENT RECEPTOR-LIKE BETA-BARREL DOMAIN-CONTAINING PROTEIN"/>
    <property type="match status" value="1"/>
</dbReference>
<keyword evidence="3" id="KW-0998">Cell outer membrane</keyword>
<feature type="domain" description="Outer membrane protein beta-barrel" evidence="6">
    <location>
        <begin position="306"/>
        <end position="692"/>
    </location>
</feature>
<dbReference type="PANTHER" id="PTHR40980">
    <property type="entry name" value="PLUG DOMAIN-CONTAINING PROTEIN"/>
    <property type="match status" value="1"/>
</dbReference>
<keyword evidence="8" id="KW-1185">Reference proteome</keyword>
<keyword evidence="7" id="KW-0675">Receptor</keyword>
<dbReference type="InterPro" id="IPR041700">
    <property type="entry name" value="OMP_b-brl_3"/>
</dbReference>
<sequence>MKTTRKFLLSLSILALCPLTSMAQDIKDTLNLQGVEVVAQKPVVKMTTDKMTYNVQQDPDSKTMTLLDMLRKVPMVTVDGQDNVSVKGSSNFKVYVDGKPNQMFQSNLSQIAKSIPASMVQSVEVISSPGAKYDAEGTMGVLDIKMLHNNSQGLTDCSNCYNGNMALYASTKGVGASSYVGGQQGKFTYSVDAFTQWATIKDFNMENTRVQSSADGLSSQVSSMNNTVRQPFTMGTLTLGYAIDSLRSIGASVGVSGGAQNNNFSPTMAFQGGIYGTGFRYQYDLSQHSRFMGTNASADYQRWLNAGHTSSFILSYLYDYNPARNRTRTLYNNVGNVVRLTLNNLFSDSHTWGTSHTVQGDFTLDLGQGQTLETGAKFISRRNKSDNRFYDVEKGVDVFNADNSINYRNLQNIVAGYAQYKIAKEKFNARLGLRYEHTFESVKYRDRSERDFHKDYGNLVPSASTGYNLTPTSNIGLTYTMRISRPDISQLNPYTDRTDPTALSYGSPSLAVVKAHDISLAYNFFSPKFMFNASLSQDYSGNEIENYSFVDKDNKYNTTYANNGRSSMTFLSAFVRFVMSKTTTIMFNGKVGYGDWKAKEAGLHNWGWGGNGYLGLEQQLPWEIKGTAGIFARTRDYNLMGYGSSSMHILTLSLTRTFLKDRLELSARYINPFGKRLTIKTLANGKDFSNLSCISFPLQMGMISVKWNFGNTKKQFNQYKSNIKNDFNDARKKEDPTSGIGM</sequence>
<evidence type="ECO:0000256" key="3">
    <source>
        <dbReference type="ARBA" id="ARBA00023237"/>
    </source>
</evidence>
<dbReference type="InterPro" id="IPR037066">
    <property type="entry name" value="Plug_dom_sf"/>
</dbReference>
<dbReference type="EMBL" id="GL945017">
    <property type="protein sequence ID" value="EGN56493.1"/>
    <property type="molecule type" value="Genomic_DNA"/>
</dbReference>
<evidence type="ECO:0000256" key="1">
    <source>
        <dbReference type="ARBA" id="ARBA00004442"/>
    </source>
</evidence>
<dbReference type="Gene3D" id="2.170.130.10">
    <property type="entry name" value="TonB-dependent receptor, plug domain"/>
    <property type="match status" value="1"/>
</dbReference>
<accession>F8N855</accession>
<dbReference type="Pfam" id="PF14905">
    <property type="entry name" value="OMP_b-brl_3"/>
    <property type="match status" value="1"/>
</dbReference>
<dbReference type="Proteomes" id="UP000002772">
    <property type="component" value="Unassembled WGS sequence"/>
</dbReference>
<keyword evidence="2" id="KW-0472">Membrane</keyword>